<name>A0AB34PL37_CANAX</name>
<evidence type="ECO:0000256" key="5">
    <source>
        <dbReference type="ARBA" id="ARBA00022691"/>
    </source>
</evidence>
<evidence type="ECO:0000256" key="4">
    <source>
        <dbReference type="ARBA" id="ARBA00022679"/>
    </source>
</evidence>
<dbReference type="PANTHER" id="PTHR12303:SF6">
    <property type="entry name" value="CARNOSINE N-METHYLTRANSFERASE"/>
    <property type="match status" value="1"/>
</dbReference>
<dbReference type="PANTHER" id="PTHR12303">
    <property type="entry name" value="CARNOSINE N-METHYLTRANSFERASE"/>
    <property type="match status" value="1"/>
</dbReference>
<dbReference type="FunFam" id="3.40.50.150:FF:001036">
    <property type="match status" value="1"/>
</dbReference>
<evidence type="ECO:0000313" key="6">
    <source>
        <dbReference type="EMBL" id="KGR01175.1"/>
    </source>
</evidence>
<protein>
    <recommendedName>
        <fullName evidence="2">carnosine N-methyltransferase</fullName>
        <ecNumber evidence="2">2.1.1.22</ecNumber>
    </recommendedName>
</protein>
<dbReference type="SMART" id="SM01296">
    <property type="entry name" value="N2227"/>
    <property type="match status" value="1"/>
</dbReference>
<accession>A0AB34PL37</accession>
<keyword evidence="3" id="KW-0489">Methyltransferase</keyword>
<dbReference type="EMBL" id="AJIX01000056">
    <property type="protein sequence ID" value="KGR01175.1"/>
    <property type="molecule type" value="Genomic_DNA"/>
</dbReference>
<gene>
    <name evidence="6" type="ORF">MG3_06174</name>
</gene>
<evidence type="ECO:0000256" key="2">
    <source>
        <dbReference type="ARBA" id="ARBA00012003"/>
    </source>
</evidence>
<dbReference type="SUPFAM" id="SSF53335">
    <property type="entry name" value="S-adenosyl-L-methionine-dependent methyltransferases"/>
    <property type="match status" value="1"/>
</dbReference>
<dbReference type="Pfam" id="PF07942">
    <property type="entry name" value="CARME"/>
    <property type="match status" value="1"/>
</dbReference>
<reference evidence="6 7" key="1">
    <citation type="submission" date="2013-12" db="EMBL/GenBank/DDBJ databases">
        <title>The Genome Sequence of Candida albicans P78048.</title>
        <authorList>
            <consortium name="The Broad Institute Genome Sequencing Platform"/>
            <consortium name="The Broad Institute Genome Sequencing Center for Infectious Disease"/>
            <person name="Cuomo C."/>
            <person name="Bennett R."/>
            <person name="Hirakawa M."/>
            <person name="Noverr M."/>
            <person name="Mitchell A."/>
            <person name="Young S.K."/>
            <person name="Zeng Q."/>
            <person name="Gargeya S."/>
            <person name="Fitzgerald M."/>
            <person name="Abouelleil A."/>
            <person name="Alvarado L."/>
            <person name="Berlin A.M."/>
            <person name="Chapman S.B."/>
            <person name="Dewar J."/>
            <person name="Goldberg J."/>
            <person name="Griggs A."/>
            <person name="Gujja S."/>
            <person name="Hansen M."/>
            <person name="Howarth C."/>
            <person name="Imamovic A."/>
            <person name="Larimer J."/>
            <person name="McCowan C."/>
            <person name="Murphy C."/>
            <person name="Pearson M."/>
            <person name="Priest M."/>
            <person name="Roberts A."/>
            <person name="Saif S."/>
            <person name="Shea T."/>
            <person name="Sykes S."/>
            <person name="Wortman J."/>
            <person name="Nusbaum C."/>
            <person name="Birren B."/>
        </authorList>
    </citation>
    <scope>NUCLEOTIDE SEQUENCE [LARGE SCALE GENOMIC DNA]</scope>
    <source>
        <strain evidence="6 7">P78048</strain>
    </source>
</reference>
<dbReference type="GO" id="GO:0032259">
    <property type="term" value="P:methylation"/>
    <property type="evidence" value="ECO:0007669"/>
    <property type="project" value="UniProtKB-KW"/>
</dbReference>
<dbReference type="SMR" id="A0AB34PL37"/>
<keyword evidence="4" id="KW-0808">Transferase</keyword>
<dbReference type="InterPro" id="IPR029063">
    <property type="entry name" value="SAM-dependent_MTases_sf"/>
</dbReference>
<dbReference type="EC" id="2.1.1.22" evidence="2"/>
<dbReference type="AlphaFoldDB" id="A0AB34PL37"/>
<comment type="caution">
    <text evidence="6">The sequence shown here is derived from an EMBL/GenBank/DDBJ whole genome shotgun (WGS) entry which is preliminary data.</text>
</comment>
<dbReference type="Gene3D" id="3.40.50.150">
    <property type="entry name" value="Vaccinia Virus protein VP39"/>
    <property type="match status" value="1"/>
</dbReference>
<comment type="similarity">
    <text evidence="1">Belongs to the carnosine N-methyltransferase family.</text>
</comment>
<evidence type="ECO:0000313" key="7">
    <source>
        <dbReference type="Proteomes" id="UP000030161"/>
    </source>
</evidence>
<proteinExistence type="inferred from homology"/>
<sequence length="395" mass="45371">MSQNADEYEALTATLSSFYNFFRHQFEHIIKPRLIKFRAMTEKERALLPWYEAHTGELKQCIEVNRGFTELLSTSIANDWGVAGTSLDWHPAGPREFEITSTTLLQLMREWSDEGQAERDVAFTRIISELEELYPDEPSRQSIRILNPGCGLGRLVMELVIRGFWTQGNEISYHMLLASNFILNHSQFPHSHSIFPFLSRSSHLVKRKYQTRGITIPDVAPFAVLSELKEKTPSIAYEELMSITAGSFLELYGPNKPSDTLNDPAAIELKNSSKDSFDVVVTNFFLDTASNIIEYVRAINHVLKNGGRWINFGPLLWHFEGDYNVSYINREDNVSIPDIKKGLELSREDLLELIKNMGFDFVKHESDIESTYCKDIKSLGSFVFKCEYWVCIKVR</sequence>
<keyword evidence="5" id="KW-0949">S-adenosyl-L-methionine</keyword>
<dbReference type="GO" id="GO:0030735">
    <property type="term" value="F:carnosine N-methyltransferase activity"/>
    <property type="evidence" value="ECO:0007669"/>
    <property type="project" value="UniProtKB-EC"/>
</dbReference>
<evidence type="ECO:0000256" key="3">
    <source>
        <dbReference type="ARBA" id="ARBA00022603"/>
    </source>
</evidence>
<dbReference type="Proteomes" id="UP000030161">
    <property type="component" value="Unassembled WGS sequence"/>
</dbReference>
<organism evidence="6 7">
    <name type="scientific">Candida albicans P78048</name>
    <dbReference type="NCBI Taxonomy" id="1094989"/>
    <lineage>
        <taxon>Eukaryota</taxon>
        <taxon>Fungi</taxon>
        <taxon>Dikarya</taxon>
        <taxon>Ascomycota</taxon>
        <taxon>Saccharomycotina</taxon>
        <taxon>Pichiomycetes</taxon>
        <taxon>Debaryomycetaceae</taxon>
        <taxon>Candida/Lodderomyces clade</taxon>
        <taxon>Candida</taxon>
    </lineage>
</organism>
<dbReference type="InterPro" id="IPR012901">
    <property type="entry name" value="CARME"/>
</dbReference>
<evidence type="ECO:0000256" key="1">
    <source>
        <dbReference type="ARBA" id="ARBA00010086"/>
    </source>
</evidence>